<dbReference type="EMBL" id="BDFD01000013">
    <property type="protein sequence ID" value="GAV20614.1"/>
    <property type="molecule type" value="Genomic_DNA"/>
</dbReference>
<sequence>MKYHMRITLLWPLFLVGVMLAGCEASSATKPAAVVSESKAEIVMFKSEGCECCAGWAEHMRNAGFNVVEKKQNDMDLIKTKYGVPEKLSSCHTAIVDGYVIEGHVPANDVARLLKDRPKVTGLTAPGMPMKSPGMQAGGQSPENYDVFTFDEVGKSNVFTSY</sequence>
<evidence type="ECO:0000256" key="1">
    <source>
        <dbReference type="SAM" id="SignalP"/>
    </source>
</evidence>
<feature type="signal peptide" evidence="1">
    <location>
        <begin position="1"/>
        <end position="21"/>
    </location>
</feature>
<dbReference type="Proteomes" id="UP000231632">
    <property type="component" value="Unassembled WGS sequence"/>
</dbReference>
<feature type="chain" id="PRO_5009875424" description="Metal-binding protein" evidence="1">
    <location>
        <begin position="22"/>
        <end position="162"/>
    </location>
</feature>
<keyword evidence="1" id="KW-0732">Signal</keyword>
<keyword evidence="3" id="KW-1185">Reference proteome</keyword>
<proteinExistence type="predicted"/>
<dbReference type="AlphaFoldDB" id="A0A1L8CNZ0"/>
<accession>A0A1L8CNZ0</accession>
<name>A0A1L8CNZ0_9PROT</name>
<comment type="caution">
    <text evidence="2">The sequence shown here is derived from an EMBL/GenBank/DDBJ whole genome shotgun (WGS) entry which is preliminary data.</text>
</comment>
<dbReference type="InterPro" id="IPR007332">
    <property type="entry name" value="DUF411"/>
</dbReference>
<evidence type="ECO:0000313" key="3">
    <source>
        <dbReference type="Proteomes" id="UP000231632"/>
    </source>
</evidence>
<protein>
    <recommendedName>
        <fullName evidence="4">Metal-binding protein</fullName>
    </recommendedName>
</protein>
<evidence type="ECO:0000313" key="2">
    <source>
        <dbReference type="EMBL" id="GAV20614.1"/>
    </source>
</evidence>
<reference evidence="2 3" key="1">
    <citation type="journal article" date="2017" name="Arch. Microbiol.">
        <title>Mariprofundus micogutta sp. nov., a novel iron-oxidizing zetaproteobacterium isolated from a deep-sea hydrothermal field at the Bayonnaise knoll of the Izu-Ogasawara arc, and a description of Mariprofundales ord. nov. and Zetaproteobacteria classis nov.</title>
        <authorList>
            <person name="Makita H."/>
            <person name="Tanaka E."/>
            <person name="Mitsunobu S."/>
            <person name="Miyazaki M."/>
            <person name="Nunoura T."/>
            <person name="Uematsu K."/>
            <person name="Takaki Y."/>
            <person name="Nishi S."/>
            <person name="Shimamura S."/>
            <person name="Takai K."/>
        </authorList>
    </citation>
    <scope>NUCLEOTIDE SEQUENCE [LARGE SCALE GENOMIC DNA]</scope>
    <source>
        <strain evidence="2 3">ET2</strain>
    </source>
</reference>
<gene>
    <name evidence="2" type="ORF">MMIC_P1586</name>
</gene>
<evidence type="ECO:0008006" key="4">
    <source>
        <dbReference type="Google" id="ProtNLM"/>
    </source>
</evidence>
<organism evidence="2 3">
    <name type="scientific">Mariprofundus micogutta</name>
    <dbReference type="NCBI Taxonomy" id="1921010"/>
    <lineage>
        <taxon>Bacteria</taxon>
        <taxon>Pseudomonadati</taxon>
        <taxon>Pseudomonadota</taxon>
        <taxon>Candidatius Mariprofundia</taxon>
        <taxon>Mariprofundales</taxon>
        <taxon>Mariprofundaceae</taxon>
        <taxon>Mariprofundus</taxon>
    </lineage>
</organism>
<dbReference type="PROSITE" id="PS51257">
    <property type="entry name" value="PROKAR_LIPOPROTEIN"/>
    <property type="match status" value="1"/>
</dbReference>
<dbReference type="RefSeq" id="WP_227819420.1">
    <property type="nucleotide sequence ID" value="NZ_BDFD01000013.1"/>
</dbReference>
<dbReference type="STRING" id="1921010.MMIC_P1586"/>
<dbReference type="Pfam" id="PF04214">
    <property type="entry name" value="DUF411"/>
    <property type="match status" value="1"/>
</dbReference>